<evidence type="ECO:0000256" key="4">
    <source>
        <dbReference type="SAM" id="Phobius"/>
    </source>
</evidence>
<evidence type="ECO:0000256" key="1">
    <source>
        <dbReference type="ARBA" id="ARBA00022741"/>
    </source>
</evidence>
<evidence type="ECO:0000313" key="5">
    <source>
        <dbReference type="EMBL" id="GID79693.1"/>
    </source>
</evidence>
<dbReference type="PANTHER" id="PTHR32309">
    <property type="entry name" value="TYROSINE-PROTEIN KINASE"/>
    <property type="match status" value="1"/>
</dbReference>
<evidence type="ECO:0000256" key="2">
    <source>
        <dbReference type="ARBA" id="ARBA00022840"/>
    </source>
</evidence>
<dbReference type="SUPFAM" id="SSF52540">
    <property type="entry name" value="P-loop containing nucleoside triphosphate hydrolases"/>
    <property type="match status" value="1"/>
</dbReference>
<dbReference type="Gene3D" id="3.40.50.300">
    <property type="entry name" value="P-loop containing nucleotide triphosphate hydrolases"/>
    <property type="match status" value="1"/>
</dbReference>
<keyword evidence="4" id="KW-0472">Membrane</keyword>
<dbReference type="Proteomes" id="UP000609879">
    <property type="component" value="Unassembled WGS sequence"/>
</dbReference>
<accession>A0ABQ3YI65</accession>
<keyword evidence="4" id="KW-0812">Transmembrane</keyword>
<keyword evidence="6" id="KW-1185">Reference proteome</keyword>
<feature type="compositionally biased region" description="Basic and acidic residues" evidence="3">
    <location>
        <begin position="487"/>
        <end position="499"/>
    </location>
</feature>
<gene>
    <name evidence="5" type="ORF">Ade02nite_83340</name>
</gene>
<evidence type="ECO:0000256" key="3">
    <source>
        <dbReference type="SAM" id="MobiDB-lite"/>
    </source>
</evidence>
<dbReference type="NCBIfam" id="TIGR01007">
    <property type="entry name" value="eps_fam"/>
    <property type="match status" value="1"/>
</dbReference>
<comment type="caution">
    <text evidence="5">The sequence shown here is derived from an EMBL/GenBank/DDBJ whole genome shotgun (WGS) entry which is preliminary data.</text>
</comment>
<dbReference type="InterPro" id="IPR017746">
    <property type="entry name" value="Cellulose_synthase_operon_BcsQ"/>
</dbReference>
<name>A0ABQ3YI65_9ACTN</name>
<dbReference type="InterPro" id="IPR005702">
    <property type="entry name" value="Wzc-like_C"/>
</dbReference>
<sequence>MELREYVRACRRGWVWILVPVLLAAGIAATLTLSRPPAYRSAMVLFVTTGADDADAGASRLNSYIALVTGPQVARGVVAKVGDGLTVERVRDKLTAQVQDGTDLLVVTATDQSAERSRAIVRTATAELTTLVRRLGSAPAISVAQDAVTTRQPDGLVRNVGFSAVLGLLIGAIVVAVREATRKKVTEEDDLRRLGIGTVGVIALGSRYGRNAKPDVELAEAFRRLRSLLPDLNGGTSLLLTGANRKEGTTAVACGLAIALAETGARVLLVDANLRSPGVGRYLGLEAGPGLAEVLAGSAAISDVLHTPLDGRLTVLPPGTGVPDPGEALASPRLGATMDDLSRRFDVVLVDAPALNGVADATVLGKVTDGALLVVRANHTRTVDVQRSTDLLERVGAQLVGAVLNALPRRLPTGAIRHRPAQVPDSPALVQTLVGGATDEDETGVGVVPAYPATVRGRAKVVEVVPEEEPPSVPPFVPTVVRASAHVPEEREEGHKDEEDGKADDADD</sequence>
<reference evidence="5 6" key="1">
    <citation type="submission" date="2021-01" db="EMBL/GenBank/DDBJ databases">
        <title>Whole genome shotgun sequence of Actinoplanes deccanensis NBRC 13994.</title>
        <authorList>
            <person name="Komaki H."/>
            <person name="Tamura T."/>
        </authorList>
    </citation>
    <scope>NUCLEOTIDE SEQUENCE [LARGE SCALE GENOMIC DNA]</scope>
    <source>
        <strain evidence="5 6">NBRC 13994</strain>
    </source>
</reference>
<keyword evidence="4" id="KW-1133">Transmembrane helix</keyword>
<evidence type="ECO:0000313" key="6">
    <source>
        <dbReference type="Proteomes" id="UP000609879"/>
    </source>
</evidence>
<dbReference type="InterPro" id="IPR027417">
    <property type="entry name" value="P-loop_NTPase"/>
</dbReference>
<dbReference type="InterPro" id="IPR050445">
    <property type="entry name" value="Bact_polysacc_biosynth/exp"/>
</dbReference>
<proteinExistence type="predicted"/>
<keyword evidence="2" id="KW-0067">ATP-binding</keyword>
<dbReference type="RefSeq" id="WP_203776174.1">
    <property type="nucleotide sequence ID" value="NZ_BAAABO010000031.1"/>
</dbReference>
<dbReference type="PANTHER" id="PTHR32309:SF31">
    <property type="entry name" value="CAPSULAR EXOPOLYSACCHARIDE FAMILY"/>
    <property type="match status" value="1"/>
</dbReference>
<dbReference type="CDD" id="cd05387">
    <property type="entry name" value="BY-kinase"/>
    <property type="match status" value="1"/>
</dbReference>
<feature type="region of interest" description="Disordered" evidence="3">
    <location>
        <begin position="467"/>
        <end position="508"/>
    </location>
</feature>
<dbReference type="Pfam" id="PF06564">
    <property type="entry name" value="CBP_BcsQ"/>
    <property type="match status" value="1"/>
</dbReference>
<feature type="transmembrane region" description="Helical" evidence="4">
    <location>
        <begin position="13"/>
        <end position="33"/>
    </location>
</feature>
<keyword evidence="1" id="KW-0547">Nucleotide-binding</keyword>
<protein>
    <submittedName>
        <fullName evidence="5">Chromosome partitioning protein</fullName>
    </submittedName>
</protein>
<organism evidence="5 6">
    <name type="scientific">Paractinoplanes deccanensis</name>
    <dbReference type="NCBI Taxonomy" id="113561"/>
    <lineage>
        <taxon>Bacteria</taxon>
        <taxon>Bacillati</taxon>
        <taxon>Actinomycetota</taxon>
        <taxon>Actinomycetes</taxon>
        <taxon>Micromonosporales</taxon>
        <taxon>Micromonosporaceae</taxon>
        <taxon>Paractinoplanes</taxon>
    </lineage>
</organism>
<dbReference type="EMBL" id="BOMI01000175">
    <property type="protein sequence ID" value="GID79693.1"/>
    <property type="molecule type" value="Genomic_DNA"/>
</dbReference>